<protein>
    <submittedName>
        <fullName evidence="3">MarR family transcriptional regulator</fullName>
    </submittedName>
</protein>
<comment type="caution">
    <text evidence="3">The sequence shown here is derived from an EMBL/GenBank/DDBJ whole genome shotgun (WGS) entry which is preliminary data.</text>
</comment>
<dbReference type="SUPFAM" id="SSF46785">
    <property type="entry name" value="Winged helix' DNA-binding domain"/>
    <property type="match status" value="1"/>
</dbReference>
<dbReference type="PANTHER" id="PTHR39515:SF2">
    <property type="entry name" value="HTH-TYPE TRANSCRIPTIONAL REGULATOR RV0880"/>
    <property type="match status" value="1"/>
</dbReference>
<name>A0A3N1HK87_9ACTN</name>
<evidence type="ECO:0000313" key="4">
    <source>
        <dbReference type="Proteomes" id="UP000276232"/>
    </source>
</evidence>
<dbReference type="GO" id="GO:0003700">
    <property type="term" value="F:DNA-binding transcription factor activity"/>
    <property type="evidence" value="ECO:0007669"/>
    <property type="project" value="InterPro"/>
</dbReference>
<feature type="compositionally biased region" description="Low complexity" evidence="1">
    <location>
        <begin position="18"/>
        <end position="52"/>
    </location>
</feature>
<sequence length="187" mass="19931">MSLGEVMTYAHDVPPAPASTRPAPSPQDATPSSDTPAATTARAPRARGTGAPTLAADLRGALMLSVRRIRAERPDDALPDHQYSVLALLDRLGPSTPGALADAEHVQPPTMTRTIAALVESGVVAKEPHPQDGRQVLVRTTDDGKALLQATRRRRDEWLTRRLAGLDAHERAVLAEAATILRRVVAP</sequence>
<keyword evidence="4" id="KW-1185">Reference proteome</keyword>
<reference evidence="3 4" key="1">
    <citation type="journal article" date="2015" name="Stand. Genomic Sci.">
        <title>Genomic Encyclopedia of Bacterial and Archaeal Type Strains, Phase III: the genomes of soil and plant-associated and newly described type strains.</title>
        <authorList>
            <person name="Whitman W.B."/>
            <person name="Woyke T."/>
            <person name="Klenk H.P."/>
            <person name="Zhou Y."/>
            <person name="Lilburn T.G."/>
            <person name="Beck B.J."/>
            <person name="De Vos P."/>
            <person name="Vandamme P."/>
            <person name="Eisen J.A."/>
            <person name="Garrity G."/>
            <person name="Hugenholtz P."/>
            <person name="Kyrpides N.C."/>
        </authorList>
    </citation>
    <scope>NUCLEOTIDE SEQUENCE [LARGE SCALE GENOMIC DNA]</scope>
    <source>
        <strain evidence="3 4">CECT 7306</strain>
    </source>
</reference>
<dbReference type="AlphaFoldDB" id="A0A3N1HK87"/>
<evidence type="ECO:0000256" key="1">
    <source>
        <dbReference type="SAM" id="MobiDB-lite"/>
    </source>
</evidence>
<dbReference type="SMART" id="SM00347">
    <property type="entry name" value="HTH_MARR"/>
    <property type="match status" value="1"/>
</dbReference>
<dbReference type="Pfam" id="PF01047">
    <property type="entry name" value="MarR"/>
    <property type="match status" value="1"/>
</dbReference>
<dbReference type="PANTHER" id="PTHR39515">
    <property type="entry name" value="CONSERVED PROTEIN"/>
    <property type="match status" value="1"/>
</dbReference>
<dbReference type="PROSITE" id="PS50995">
    <property type="entry name" value="HTH_MARR_2"/>
    <property type="match status" value="1"/>
</dbReference>
<dbReference type="InterPro" id="IPR000835">
    <property type="entry name" value="HTH_MarR-typ"/>
</dbReference>
<dbReference type="FunCoup" id="A0A3N1HK87">
    <property type="interactions" value="2"/>
</dbReference>
<dbReference type="EMBL" id="RJKN01000005">
    <property type="protein sequence ID" value="ROP42909.1"/>
    <property type="molecule type" value="Genomic_DNA"/>
</dbReference>
<proteinExistence type="predicted"/>
<dbReference type="Gene3D" id="1.10.10.10">
    <property type="entry name" value="Winged helix-like DNA-binding domain superfamily/Winged helix DNA-binding domain"/>
    <property type="match status" value="1"/>
</dbReference>
<dbReference type="InterPro" id="IPR036388">
    <property type="entry name" value="WH-like_DNA-bd_sf"/>
</dbReference>
<gene>
    <name evidence="3" type="ORF">EDC03_2198</name>
</gene>
<accession>A0A3N1HK87</accession>
<dbReference type="Proteomes" id="UP000276232">
    <property type="component" value="Unassembled WGS sequence"/>
</dbReference>
<organism evidence="3 4">
    <name type="scientific">Pseudokineococcus lusitanus</name>
    <dbReference type="NCBI Taxonomy" id="763993"/>
    <lineage>
        <taxon>Bacteria</taxon>
        <taxon>Bacillati</taxon>
        <taxon>Actinomycetota</taxon>
        <taxon>Actinomycetes</taxon>
        <taxon>Kineosporiales</taxon>
        <taxon>Kineosporiaceae</taxon>
        <taxon>Pseudokineococcus</taxon>
    </lineage>
</organism>
<dbReference type="InterPro" id="IPR036390">
    <property type="entry name" value="WH_DNA-bd_sf"/>
</dbReference>
<evidence type="ECO:0000313" key="3">
    <source>
        <dbReference type="EMBL" id="ROP42909.1"/>
    </source>
</evidence>
<evidence type="ECO:0000259" key="2">
    <source>
        <dbReference type="PROSITE" id="PS50995"/>
    </source>
</evidence>
<feature type="region of interest" description="Disordered" evidence="1">
    <location>
        <begin position="1"/>
        <end position="52"/>
    </location>
</feature>
<feature type="domain" description="HTH marR-type" evidence="2">
    <location>
        <begin position="55"/>
        <end position="186"/>
    </location>
</feature>
<dbReference type="InterPro" id="IPR052526">
    <property type="entry name" value="HTH-type_Bedaq_tolerance"/>
</dbReference>
<dbReference type="InParanoid" id="A0A3N1HK87"/>